<protein>
    <submittedName>
        <fullName evidence="2">Uncharacterized protein</fullName>
    </submittedName>
</protein>
<evidence type="ECO:0000313" key="3">
    <source>
        <dbReference type="Proteomes" id="UP000812013"/>
    </source>
</evidence>
<sequence length="102" mass="11515">MAEELRVLSGLKNKFAHYEDYERCLAELNRSILEINRINKLSGGQDPIGKTYHEQVDKPTENLTQTVAYIRKRLGSVVEGGNETVNTMNNANEESGQVVETF</sequence>
<accession>A0ABS6Z5T1</accession>
<feature type="compositionally biased region" description="Polar residues" evidence="1">
    <location>
        <begin position="83"/>
        <end position="102"/>
    </location>
</feature>
<keyword evidence="3" id="KW-1185">Reference proteome</keyword>
<evidence type="ECO:0000256" key="1">
    <source>
        <dbReference type="SAM" id="MobiDB-lite"/>
    </source>
</evidence>
<gene>
    <name evidence="2" type="ORF">GPJ59_14745</name>
</gene>
<name>A0ABS6Z5T1_9ACTN</name>
<evidence type="ECO:0000313" key="2">
    <source>
        <dbReference type="EMBL" id="MBW5483109.1"/>
    </source>
</evidence>
<dbReference type="Proteomes" id="UP000812013">
    <property type="component" value="Unassembled WGS sequence"/>
</dbReference>
<organism evidence="2 3">
    <name type="scientific">Streptomyces bambusae</name>
    <dbReference type="NCBI Taxonomy" id="1550616"/>
    <lineage>
        <taxon>Bacteria</taxon>
        <taxon>Bacillati</taxon>
        <taxon>Actinomycetota</taxon>
        <taxon>Actinomycetes</taxon>
        <taxon>Kitasatosporales</taxon>
        <taxon>Streptomycetaceae</taxon>
        <taxon>Streptomyces</taxon>
    </lineage>
</organism>
<comment type="caution">
    <text evidence="2">The sequence shown here is derived from an EMBL/GenBank/DDBJ whole genome shotgun (WGS) entry which is preliminary data.</text>
</comment>
<reference evidence="2 3" key="1">
    <citation type="submission" date="2019-12" db="EMBL/GenBank/DDBJ databases">
        <title>Genome sequence of Streptomyces bambusae.</title>
        <authorList>
            <person name="Bansal K."/>
            <person name="Choksket S."/>
            <person name="Korpole S."/>
            <person name="Patil P.B."/>
        </authorList>
    </citation>
    <scope>NUCLEOTIDE SEQUENCE [LARGE SCALE GENOMIC DNA]</scope>
    <source>
        <strain evidence="2 3">SK60</strain>
    </source>
</reference>
<feature type="region of interest" description="Disordered" evidence="1">
    <location>
        <begin position="81"/>
        <end position="102"/>
    </location>
</feature>
<dbReference type="RefSeq" id="WP_219667574.1">
    <property type="nucleotide sequence ID" value="NZ_WTFF01000088.1"/>
</dbReference>
<proteinExistence type="predicted"/>
<dbReference type="EMBL" id="WTFF01000088">
    <property type="protein sequence ID" value="MBW5483109.1"/>
    <property type="molecule type" value="Genomic_DNA"/>
</dbReference>